<proteinExistence type="predicted"/>
<dbReference type="Gene3D" id="3.30.420.10">
    <property type="entry name" value="Ribonuclease H-like superfamily/Ribonuclease H"/>
    <property type="match status" value="1"/>
</dbReference>
<reference evidence="3" key="1">
    <citation type="submission" date="2021-12" db="EMBL/GenBank/DDBJ databases">
        <authorList>
            <person name="King R."/>
        </authorList>
    </citation>
    <scope>NUCLEOTIDE SEQUENCE</scope>
</reference>
<evidence type="ECO:0000256" key="2">
    <source>
        <dbReference type="SAM" id="MobiDB-lite"/>
    </source>
</evidence>
<dbReference type="EMBL" id="OU963916">
    <property type="protein sequence ID" value="CAH0403431.1"/>
    <property type="molecule type" value="Genomic_DNA"/>
</dbReference>
<feature type="region of interest" description="Disordered" evidence="2">
    <location>
        <begin position="1"/>
        <end position="24"/>
    </location>
</feature>
<keyword evidence="1" id="KW-0175">Coiled coil</keyword>
<organism evidence="3 4">
    <name type="scientific">Chilo suppressalis</name>
    <name type="common">Asiatic rice borer moth</name>
    <dbReference type="NCBI Taxonomy" id="168631"/>
    <lineage>
        <taxon>Eukaryota</taxon>
        <taxon>Metazoa</taxon>
        <taxon>Ecdysozoa</taxon>
        <taxon>Arthropoda</taxon>
        <taxon>Hexapoda</taxon>
        <taxon>Insecta</taxon>
        <taxon>Pterygota</taxon>
        <taxon>Neoptera</taxon>
        <taxon>Endopterygota</taxon>
        <taxon>Lepidoptera</taxon>
        <taxon>Glossata</taxon>
        <taxon>Ditrysia</taxon>
        <taxon>Pyraloidea</taxon>
        <taxon>Crambidae</taxon>
        <taxon>Crambinae</taxon>
        <taxon>Chilo</taxon>
    </lineage>
</organism>
<sequence>MFEQPHQAARQKIPKDGTGPRGRPECYYTSRVLNSTFRYVRFVKKLRALEEEQRKGAENKLKELKDKQYSDFFIRCDRRSLINNVARRVDLCLQSYQEDLKEKRQRLKDLLSVEEEANVRKVVEQAQAGAEALWQEKKERLAYLLAKRQKEHEDRYKDTPLSKCSHVLPCIYKLRAIEAQEIQLYQMKEKQAMLMAEKEYDKMWHEVAMKESDALAARMEQDAIDRLRRDRECKEYSDYQVQQRRMQREKEREMLKQETLRFRAIWDEENRKEEEAERQRAEKRMATGQERKQMIEERQETLKKQKADDKLINDNWDSLATQRLNEEQMKMELRKKKERELDECNRKMAELKREIALLDTADDALFQQDATLRQDAMDRRRCEFRLRSQRINKEVRQAMLDQIKERDNSRAILKQKLAEQDEYQRQLFSQLQELVAHKKLTDAQHRKAHQNNLLKQIEYNKILKHDNDPKHTANSVKCFLSEQRISVLDWPPNGPGLNPIENL</sequence>
<accession>A0ABN8BAY7</accession>
<gene>
    <name evidence="3" type="ORF">CHILSU_LOCUS6704</name>
</gene>
<dbReference type="Proteomes" id="UP001153292">
    <property type="component" value="Chromosome 23"/>
</dbReference>
<name>A0ABN8BAY7_CHISP</name>
<feature type="region of interest" description="Disordered" evidence="2">
    <location>
        <begin position="271"/>
        <end position="292"/>
    </location>
</feature>
<keyword evidence="4" id="KW-1185">Reference proteome</keyword>
<evidence type="ECO:0000256" key="1">
    <source>
        <dbReference type="SAM" id="Coils"/>
    </source>
</evidence>
<evidence type="ECO:0008006" key="5">
    <source>
        <dbReference type="Google" id="ProtNLM"/>
    </source>
</evidence>
<feature type="coiled-coil region" evidence="1">
    <location>
        <begin position="93"/>
        <end position="120"/>
    </location>
</feature>
<dbReference type="InterPro" id="IPR036397">
    <property type="entry name" value="RNaseH_sf"/>
</dbReference>
<evidence type="ECO:0000313" key="3">
    <source>
        <dbReference type="EMBL" id="CAH0403431.1"/>
    </source>
</evidence>
<protein>
    <recommendedName>
        <fullName evidence="5">Trichohyalin-plectin-homology domain-containing protein</fullName>
    </recommendedName>
</protein>
<evidence type="ECO:0000313" key="4">
    <source>
        <dbReference type="Proteomes" id="UP001153292"/>
    </source>
</evidence>
<feature type="coiled-coil region" evidence="1">
    <location>
        <begin position="330"/>
        <end position="361"/>
    </location>
</feature>